<dbReference type="AlphaFoldDB" id="A0A6A3X4U9"/>
<evidence type="ECO:0000313" key="1">
    <source>
        <dbReference type="EMBL" id="KAE8926617.1"/>
    </source>
</evidence>
<dbReference type="Proteomes" id="UP000440732">
    <property type="component" value="Unassembled WGS sequence"/>
</dbReference>
<evidence type="ECO:0000313" key="17">
    <source>
        <dbReference type="Proteomes" id="UP000476176"/>
    </source>
</evidence>
<dbReference type="Proteomes" id="UP000437068">
    <property type="component" value="Unassembled WGS sequence"/>
</dbReference>
<accession>A0A6A3X4U9</accession>
<evidence type="ECO:0000313" key="12">
    <source>
        <dbReference type="Proteomes" id="UP000437068"/>
    </source>
</evidence>
<dbReference type="OrthoDB" id="121399at2759"/>
<keyword evidence="11" id="KW-1185">Reference proteome</keyword>
<dbReference type="EMBL" id="QXGC01000528">
    <property type="protein sequence ID" value="KAE9231246.1"/>
    <property type="molecule type" value="Genomic_DNA"/>
</dbReference>
<evidence type="ECO:0000313" key="7">
    <source>
        <dbReference type="EMBL" id="KAE9195991.1"/>
    </source>
</evidence>
<gene>
    <name evidence="9" type="ORF">PF001_g22189</name>
    <name evidence="6" type="ORF">PF002_g23529</name>
    <name evidence="8" type="ORF">PF004_g10275</name>
    <name evidence="7" type="ORF">PF005_g17051</name>
    <name evidence="5" type="ORF">PF006_g22192</name>
    <name evidence="4" type="ORF">PF007_g22498</name>
    <name evidence="1" type="ORF">PF009_g23197</name>
    <name evidence="3" type="ORF">PF010_g22479</name>
    <name evidence="2" type="ORF">PF011_g21697</name>
</gene>
<evidence type="ECO:0000313" key="3">
    <source>
        <dbReference type="EMBL" id="KAE9080174.1"/>
    </source>
</evidence>
<proteinExistence type="predicted"/>
<dbReference type="Proteomes" id="UP000440367">
    <property type="component" value="Unassembled WGS sequence"/>
</dbReference>
<dbReference type="Proteomes" id="UP000429523">
    <property type="component" value="Unassembled WGS sequence"/>
</dbReference>
<dbReference type="EMBL" id="QXGE01002111">
    <property type="protein sequence ID" value="KAE9284822.1"/>
    <property type="molecule type" value="Genomic_DNA"/>
</dbReference>
<evidence type="ECO:0000313" key="18">
    <source>
        <dbReference type="Proteomes" id="UP000488956"/>
    </source>
</evidence>
<dbReference type="EMBL" id="QXFX01002147">
    <property type="protein sequence ID" value="KAE9080174.1"/>
    <property type="molecule type" value="Genomic_DNA"/>
</dbReference>
<dbReference type="EMBL" id="QXGD01002036">
    <property type="protein sequence ID" value="KAE9194664.1"/>
    <property type="molecule type" value="Genomic_DNA"/>
</dbReference>
<reference evidence="10 11" key="1">
    <citation type="submission" date="2018-08" db="EMBL/GenBank/DDBJ databases">
        <title>Genomic investigation of the strawberry pathogen Phytophthora fragariae indicates pathogenicity is determined by transcriptional variation in three key races.</title>
        <authorList>
            <person name="Adams T.M."/>
            <person name="Armitage A.D."/>
            <person name="Sobczyk M.K."/>
            <person name="Bates H.J."/>
            <person name="Dunwell J.M."/>
            <person name="Nellist C.F."/>
            <person name="Harrison R.J."/>
        </authorList>
    </citation>
    <scope>NUCLEOTIDE SEQUENCE [LARGE SCALE GENOMIC DNA]</scope>
    <source>
        <strain evidence="9 12">A4</strain>
        <strain evidence="6 13">BC-1</strain>
        <strain evidence="8 17">BC-23</strain>
        <strain evidence="7 11">NOV-27</strain>
        <strain evidence="5 14">NOV-5</strain>
        <strain evidence="4 15">NOV-71</strain>
        <strain evidence="1 10">NOV-9</strain>
        <strain evidence="3 18">ONT-3</strain>
        <strain evidence="2 16">SCRP245</strain>
    </source>
</reference>
<dbReference type="EMBL" id="QXFW01002085">
    <property type="protein sequence ID" value="KAE8982223.1"/>
    <property type="molecule type" value="Genomic_DNA"/>
</dbReference>
<evidence type="ECO:0000313" key="14">
    <source>
        <dbReference type="Proteomes" id="UP000440732"/>
    </source>
</evidence>
<dbReference type="EMBL" id="QXFZ01002015">
    <property type="protein sequence ID" value="KAE9081865.1"/>
    <property type="molecule type" value="Genomic_DNA"/>
</dbReference>
<evidence type="ECO:0000313" key="4">
    <source>
        <dbReference type="EMBL" id="KAE9081865.1"/>
    </source>
</evidence>
<comment type="caution">
    <text evidence="7">The sequence shown here is derived from an EMBL/GenBank/DDBJ whole genome shotgun (WGS) entry which is preliminary data.</text>
</comment>
<dbReference type="Proteomes" id="UP000476176">
    <property type="component" value="Unassembled WGS sequence"/>
</dbReference>
<dbReference type="Proteomes" id="UP000460718">
    <property type="component" value="Unassembled WGS sequence"/>
</dbReference>
<dbReference type="EMBL" id="QXGB01001153">
    <property type="protein sequence ID" value="KAE9195991.1"/>
    <property type="molecule type" value="Genomic_DNA"/>
</dbReference>
<dbReference type="Proteomes" id="UP000433483">
    <property type="component" value="Unassembled WGS sequence"/>
</dbReference>
<evidence type="ECO:0000313" key="10">
    <source>
        <dbReference type="Proteomes" id="UP000429523"/>
    </source>
</evidence>
<dbReference type="EMBL" id="QXGA01002129">
    <property type="protein sequence ID" value="KAE9103374.1"/>
    <property type="molecule type" value="Genomic_DNA"/>
</dbReference>
<evidence type="ECO:0000313" key="13">
    <source>
        <dbReference type="Proteomes" id="UP000440367"/>
    </source>
</evidence>
<evidence type="ECO:0000313" key="11">
    <source>
        <dbReference type="Proteomes" id="UP000433483"/>
    </source>
</evidence>
<name>A0A6A3X4U9_9STRA</name>
<evidence type="ECO:0000313" key="15">
    <source>
        <dbReference type="Proteomes" id="UP000441208"/>
    </source>
</evidence>
<evidence type="ECO:0000313" key="16">
    <source>
        <dbReference type="Proteomes" id="UP000460718"/>
    </source>
</evidence>
<evidence type="ECO:0000313" key="6">
    <source>
        <dbReference type="EMBL" id="KAE9194664.1"/>
    </source>
</evidence>
<dbReference type="Proteomes" id="UP000488956">
    <property type="component" value="Unassembled WGS sequence"/>
</dbReference>
<dbReference type="EMBL" id="QXGF01002006">
    <property type="protein sequence ID" value="KAE8926617.1"/>
    <property type="molecule type" value="Genomic_DNA"/>
</dbReference>
<dbReference type="Proteomes" id="UP000441208">
    <property type="component" value="Unassembled WGS sequence"/>
</dbReference>
<protein>
    <submittedName>
        <fullName evidence="7">Uncharacterized protein</fullName>
    </submittedName>
</protein>
<evidence type="ECO:0000313" key="8">
    <source>
        <dbReference type="EMBL" id="KAE9231246.1"/>
    </source>
</evidence>
<organism evidence="7 11">
    <name type="scientific">Phytophthora fragariae</name>
    <dbReference type="NCBI Taxonomy" id="53985"/>
    <lineage>
        <taxon>Eukaryota</taxon>
        <taxon>Sar</taxon>
        <taxon>Stramenopiles</taxon>
        <taxon>Oomycota</taxon>
        <taxon>Peronosporomycetes</taxon>
        <taxon>Peronosporales</taxon>
        <taxon>Peronosporaceae</taxon>
        <taxon>Phytophthora</taxon>
    </lineage>
</organism>
<sequence length="236" mass="25463">MVEEKIVGTGVEKESQTAAASLHGQVKSTDRITIEQEFSKLELLLIQTADDAVNCLKVLKGNLSDYDSQHGLRIINTSKTFMRSDVRAAKDTTSELRNAANQIAECESQSESEITAARAAMNATSDVMNDLAATGRTYDKNKLKSRGIAGVVTDMFGGNKGLEDKSKGDHVVKDTKRVGSEGILRAPDTVEEVVASTLRDCFSGFSALKHQISAAEESLSPLFAERSNRLVASHTP</sequence>
<evidence type="ECO:0000313" key="9">
    <source>
        <dbReference type="EMBL" id="KAE9284822.1"/>
    </source>
</evidence>
<evidence type="ECO:0000313" key="5">
    <source>
        <dbReference type="EMBL" id="KAE9103374.1"/>
    </source>
</evidence>
<evidence type="ECO:0000313" key="2">
    <source>
        <dbReference type="EMBL" id="KAE8982223.1"/>
    </source>
</evidence>